<dbReference type="EC" id="2.4.-.-" evidence="2"/>
<organism evidence="2 3">
    <name type="scientific">Microbacterium aurantiacum</name>
    <dbReference type="NCBI Taxonomy" id="162393"/>
    <lineage>
        <taxon>Bacteria</taxon>
        <taxon>Bacillati</taxon>
        <taxon>Actinomycetota</taxon>
        <taxon>Actinomycetes</taxon>
        <taxon>Micrococcales</taxon>
        <taxon>Microbacteriaceae</taxon>
        <taxon>Microbacterium</taxon>
    </lineage>
</organism>
<keyword evidence="2" id="KW-0328">Glycosyltransferase</keyword>
<evidence type="ECO:0000313" key="2">
    <source>
        <dbReference type="EMBL" id="MDS0244217.1"/>
    </source>
</evidence>
<name>A0AAJ2HB29_9MICO</name>
<dbReference type="EMBL" id="JAHWXH010000001">
    <property type="protein sequence ID" value="MDS0244217.1"/>
    <property type="molecule type" value="Genomic_DNA"/>
</dbReference>
<protein>
    <submittedName>
        <fullName evidence="2">Glycosyltransferase</fullName>
        <ecNumber evidence="2">2.4.-.-</ecNumber>
    </submittedName>
</protein>
<dbReference type="Pfam" id="PF00535">
    <property type="entry name" value="Glycos_transf_2"/>
    <property type="match status" value="1"/>
</dbReference>
<dbReference type="CDD" id="cd00761">
    <property type="entry name" value="Glyco_tranf_GTA_type"/>
    <property type="match status" value="1"/>
</dbReference>
<evidence type="ECO:0000259" key="1">
    <source>
        <dbReference type="Pfam" id="PF00535"/>
    </source>
</evidence>
<dbReference type="GO" id="GO:0016757">
    <property type="term" value="F:glycosyltransferase activity"/>
    <property type="evidence" value="ECO:0007669"/>
    <property type="project" value="UniProtKB-KW"/>
</dbReference>
<feature type="domain" description="Glycosyltransferase 2-like" evidence="1">
    <location>
        <begin position="14"/>
        <end position="106"/>
    </location>
</feature>
<reference evidence="2 3" key="1">
    <citation type="submission" date="2021-06" db="EMBL/GenBank/DDBJ databases">
        <title>Genome-based taxonomic framework of Microbacterium strains isolated from marine environment, the description of four new species and reclassification of four preexisting species.</title>
        <authorList>
            <person name="Lee S.D."/>
            <person name="Kim S.-M."/>
            <person name="Byeon Y.-S."/>
            <person name="Yang H.L."/>
            <person name="Kim I.S."/>
        </authorList>
    </citation>
    <scope>NUCLEOTIDE SEQUENCE [LARGE SCALE GENOMIC DNA]</scope>
    <source>
        <strain evidence="2 3">KACC 20514</strain>
    </source>
</reference>
<dbReference type="AlphaFoldDB" id="A0AAJ2HB29"/>
<dbReference type="Gene3D" id="3.90.550.10">
    <property type="entry name" value="Spore Coat Polysaccharide Biosynthesis Protein SpsA, Chain A"/>
    <property type="match status" value="1"/>
</dbReference>
<evidence type="ECO:0000313" key="3">
    <source>
        <dbReference type="Proteomes" id="UP001183582"/>
    </source>
</evidence>
<dbReference type="Proteomes" id="UP001183582">
    <property type="component" value="Unassembled WGS sequence"/>
</dbReference>
<dbReference type="InterPro" id="IPR029044">
    <property type="entry name" value="Nucleotide-diphossugar_trans"/>
</dbReference>
<sequence length="330" mass="36500">MTVPQEDAVPRSVSVVLPSYRRIDRVSPLVEEYLRQGADQVIVILDGPHPGWEGSLSGILASERVTVAELPANVGLARARIEGLNRAHADIVMAVDDDVEPETGLLDAHRRFHAPLGDRVLQGYMPVALPARRGADDAPTFLYARDYEAQARVWDAGDSDLILASLWGGNVSLPRGLYQRAEELRPSVRLEYNEDLDLGIRLQMLGAQATFDRRAAARHHHDRGVDAFLAECLARGGAVSTLEHRWGRRPPQLTPLVEISPTYNRALARVQRAIAARDDRGVVEAALVALYRVAGRMHAWRVQDGVARVLRRALIMRGYRLTATAFPTNV</sequence>
<dbReference type="InterPro" id="IPR050834">
    <property type="entry name" value="Glycosyltransf_2"/>
</dbReference>
<dbReference type="PANTHER" id="PTHR43685">
    <property type="entry name" value="GLYCOSYLTRANSFERASE"/>
    <property type="match status" value="1"/>
</dbReference>
<dbReference type="GeneID" id="301456793"/>
<dbReference type="PANTHER" id="PTHR43685:SF3">
    <property type="entry name" value="SLR2126 PROTEIN"/>
    <property type="match status" value="1"/>
</dbReference>
<dbReference type="SUPFAM" id="SSF53448">
    <property type="entry name" value="Nucleotide-diphospho-sugar transferases"/>
    <property type="match status" value="1"/>
</dbReference>
<proteinExistence type="predicted"/>
<accession>A0AAJ2HB29</accession>
<dbReference type="InterPro" id="IPR001173">
    <property type="entry name" value="Glyco_trans_2-like"/>
</dbReference>
<comment type="caution">
    <text evidence="2">The sequence shown here is derived from an EMBL/GenBank/DDBJ whole genome shotgun (WGS) entry which is preliminary data.</text>
</comment>
<dbReference type="RefSeq" id="WP_310890306.1">
    <property type="nucleotide sequence ID" value="NZ_BAAAGR010000001.1"/>
</dbReference>
<gene>
    <name evidence="2" type="ORF">KZC50_01165</name>
</gene>
<keyword evidence="2" id="KW-0808">Transferase</keyword>